<feature type="non-terminal residue" evidence="2">
    <location>
        <position position="1"/>
    </location>
</feature>
<dbReference type="InterPro" id="IPR036873">
    <property type="entry name" value="Rhodanese-like_dom_sf"/>
</dbReference>
<name>A0AAW0WLM5_CHEQU</name>
<sequence>AMAASRPLGRAAANFSTIIRCNTPLSTTNGPFYALDRSFWCQLETSSLLQLRCRMIHFPAGACGYCSQQVSYASSASHTCTPAHMPTTHMPAPAPSLTHTNTSGRTINRRTELDYEELRALQVAGDIALIDVRDSQELQNYGDIPGSLNIPLGKIKDALQLSKDEWEKEFHRQKPDIGYRNLVFYARGPNASSAAVEIAHRLGFKRSRHYIGGWEDYCRQTGRPLKKLQDDGFRARSNYYTTNFNQYLF</sequence>
<evidence type="ECO:0000313" key="2">
    <source>
        <dbReference type="EMBL" id="KAK8728155.1"/>
    </source>
</evidence>
<dbReference type="PANTHER" id="PTHR44086">
    <property type="entry name" value="THIOSULFATE SULFURTRANSFERASE RDL2, MITOCHONDRIAL-RELATED"/>
    <property type="match status" value="1"/>
</dbReference>
<evidence type="ECO:0000313" key="3">
    <source>
        <dbReference type="Proteomes" id="UP001445076"/>
    </source>
</evidence>
<accession>A0AAW0WLM5</accession>
<dbReference type="PROSITE" id="PS50206">
    <property type="entry name" value="RHODANESE_3"/>
    <property type="match status" value="1"/>
</dbReference>
<evidence type="ECO:0000259" key="1">
    <source>
        <dbReference type="PROSITE" id="PS50206"/>
    </source>
</evidence>
<dbReference type="InterPro" id="IPR001763">
    <property type="entry name" value="Rhodanese-like_dom"/>
</dbReference>
<gene>
    <name evidence="2" type="ORF">OTU49_009141</name>
</gene>
<dbReference type="SUPFAM" id="SSF52821">
    <property type="entry name" value="Rhodanese/Cell cycle control phosphatase"/>
    <property type="match status" value="1"/>
</dbReference>
<proteinExistence type="predicted"/>
<protein>
    <recommendedName>
        <fullName evidence="1">Rhodanese domain-containing protein</fullName>
    </recommendedName>
</protein>
<dbReference type="SMART" id="SM00450">
    <property type="entry name" value="RHOD"/>
    <property type="match status" value="1"/>
</dbReference>
<feature type="domain" description="Rhodanese" evidence="1">
    <location>
        <begin position="123"/>
        <end position="226"/>
    </location>
</feature>
<dbReference type="Gene3D" id="3.40.250.10">
    <property type="entry name" value="Rhodanese-like domain"/>
    <property type="match status" value="1"/>
</dbReference>
<reference evidence="2 3" key="1">
    <citation type="journal article" date="2024" name="BMC Genomics">
        <title>Genome assembly of redclaw crayfish (Cherax quadricarinatus) provides insights into its immune adaptation and hypoxia tolerance.</title>
        <authorList>
            <person name="Liu Z."/>
            <person name="Zheng J."/>
            <person name="Li H."/>
            <person name="Fang K."/>
            <person name="Wang S."/>
            <person name="He J."/>
            <person name="Zhou D."/>
            <person name="Weng S."/>
            <person name="Chi M."/>
            <person name="Gu Z."/>
            <person name="He J."/>
            <person name="Li F."/>
            <person name="Wang M."/>
        </authorList>
    </citation>
    <scope>NUCLEOTIDE SEQUENCE [LARGE SCALE GENOMIC DNA]</scope>
    <source>
        <strain evidence="2">ZL_2023a</strain>
    </source>
</reference>
<keyword evidence="3" id="KW-1185">Reference proteome</keyword>
<organism evidence="2 3">
    <name type="scientific">Cherax quadricarinatus</name>
    <name type="common">Australian red claw crayfish</name>
    <dbReference type="NCBI Taxonomy" id="27406"/>
    <lineage>
        <taxon>Eukaryota</taxon>
        <taxon>Metazoa</taxon>
        <taxon>Ecdysozoa</taxon>
        <taxon>Arthropoda</taxon>
        <taxon>Crustacea</taxon>
        <taxon>Multicrustacea</taxon>
        <taxon>Malacostraca</taxon>
        <taxon>Eumalacostraca</taxon>
        <taxon>Eucarida</taxon>
        <taxon>Decapoda</taxon>
        <taxon>Pleocyemata</taxon>
        <taxon>Astacidea</taxon>
        <taxon>Parastacoidea</taxon>
        <taxon>Parastacidae</taxon>
        <taxon>Cherax</taxon>
    </lineage>
</organism>
<comment type="caution">
    <text evidence="2">The sequence shown here is derived from an EMBL/GenBank/DDBJ whole genome shotgun (WGS) entry which is preliminary data.</text>
</comment>
<dbReference type="AlphaFoldDB" id="A0AAW0WLM5"/>
<dbReference type="PANTHER" id="PTHR44086:SF10">
    <property type="entry name" value="THIOSULFATE SULFURTRANSFERASE_RHODANESE-LIKE DOMAIN-CONTAINING PROTEIN 3"/>
    <property type="match status" value="1"/>
</dbReference>
<dbReference type="Pfam" id="PF00581">
    <property type="entry name" value="Rhodanese"/>
    <property type="match status" value="1"/>
</dbReference>
<dbReference type="EMBL" id="JARKIK010000072">
    <property type="protein sequence ID" value="KAK8728155.1"/>
    <property type="molecule type" value="Genomic_DNA"/>
</dbReference>
<dbReference type="Proteomes" id="UP001445076">
    <property type="component" value="Unassembled WGS sequence"/>
</dbReference>